<evidence type="ECO:0000256" key="3">
    <source>
        <dbReference type="ARBA" id="ARBA00022692"/>
    </source>
</evidence>
<feature type="transmembrane region" description="Helical" evidence="6">
    <location>
        <begin position="136"/>
        <end position="153"/>
    </location>
</feature>
<accession>A0A7C4BCC9</accession>
<feature type="transmembrane region" description="Helical" evidence="6">
    <location>
        <begin position="74"/>
        <end position="99"/>
    </location>
</feature>
<dbReference type="AlphaFoldDB" id="A0A7C4BCC9"/>
<name>A0A7C4BCC9_9CREN</name>
<evidence type="ECO:0000256" key="4">
    <source>
        <dbReference type="ARBA" id="ARBA00022989"/>
    </source>
</evidence>
<feature type="domain" description="Cation efflux protein transmembrane" evidence="7">
    <location>
        <begin position="8"/>
        <end position="189"/>
    </location>
</feature>
<gene>
    <name evidence="8" type="ORF">ENV14_05660</name>
</gene>
<keyword evidence="5 6" id="KW-0472">Membrane</keyword>
<sequence length="268" mass="29673">MHATKWLQLSIALSFLAGLFKVLGGVLGSSKSVYVDALTSIANTLSIALIYTFYRKSLEPPDHDHPFGHLRLAFGGPIATLMLYSFVLGVVVVDIASYFGKPYTISIYAPACAAIGMAFYALAIATSRKEKPLTIYYARFTAIEFIEGLATVASSLGGILISFWIDYVTAIALTLYLVVELWSNLNEIVYTISDCSQMEVSSKISRYLSELGFEVKRVRIRRVFGDAYHGDIAVKVRNPSATNLDSFVKHVEEEIRKKFKADVVLKVE</sequence>
<keyword evidence="4 6" id="KW-1133">Transmembrane helix</keyword>
<dbReference type="Pfam" id="PF01545">
    <property type="entry name" value="Cation_efflux"/>
    <property type="match status" value="1"/>
</dbReference>
<dbReference type="Gene3D" id="1.20.1510.10">
    <property type="entry name" value="Cation efflux protein transmembrane domain"/>
    <property type="match status" value="1"/>
</dbReference>
<dbReference type="InterPro" id="IPR050291">
    <property type="entry name" value="CDF_Transporter"/>
</dbReference>
<dbReference type="GO" id="GO:0016020">
    <property type="term" value="C:membrane"/>
    <property type="evidence" value="ECO:0007669"/>
    <property type="project" value="UniProtKB-SubCell"/>
</dbReference>
<dbReference type="InterPro" id="IPR058533">
    <property type="entry name" value="Cation_efflux_TM"/>
</dbReference>
<dbReference type="GO" id="GO:0008324">
    <property type="term" value="F:monoatomic cation transmembrane transporter activity"/>
    <property type="evidence" value="ECO:0007669"/>
    <property type="project" value="InterPro"/>
</dbReference>
<dbReference type="SUPFAM" id="SSF161111">
    <property type="entry name" value="Cation efflux protein transmembrane domain-like"/>
    <property type="match status" value="1"/>
</dbReference>
<dbReference type="PANTHER" id="PTHR43840:SF15">
    <property type="entry name" value="MITOCHONDRIAL METAL TRANSPORTER 1-RELATED"/>
    <property type="match status" value="1"/>
</dbReference>
<feature type="transmembrane region" description="Helical" evidence="6">
    <location>
        <begin position="34"/>
        <end position="54"/>
    </location>
</feature>
<reference evidence="8" key="1">
    <citation type="journal article" date="2020" name="mSystems">
        <title>Genome- and Community-Level Interaction Insights into Carbon Utilization and Element Cycling Functions of Hydrothermarchaeota in Hydrothermal Sediment.</title>
        <authorList>
            <person name="Zhou Z."/>
            <person name="Liu Y."/>
            <person name="Xu W."/>
            <person name="Pan J."/>
            <person name="Luo Z.H."/>
            <person name="Li M."/>
        </authorList>
    </citation>
    <scope>NUCLEOTIDE SEQUENCE [LARGE SCALE GENOMIC DNA]</scope>
    <source>
        <strain evidence="8">SpSt-732</strain>
    </source>
</reference>
<evidence type="ECO:0000313" key="8">
    <source>
        <dbReference type="EMBL" id="HGI87854.1"/>
    </source>
</evidence>
<evidence type="ECO:0000259" key="7">
    <source>
        <dbReference type="Pfam" id="PF01545"/>
    </source>
</evidence>
<comment type="caution">
    <text evidence="8">The sequence shown here is derived from an EMBL/GenBank/DDBJ whole genome shotgun (WGS) entry which is preliminary data.</text>
</comment>
<proteinExistence type="predicted"/>
<feature type="transmembrane region" description="Helical" evidence="6">
    <location>
        <begin position="105"/>
        <end position="124"/>
    </location>
</feature>
<keyword evidence="3 6" id="KW-0812">Transmembrane</keyword>
<organism evidence="8">
    <name type="scientific">Ignisphaera aggregans</name>
    <dbReference type="NCBI Taxonomy" id="334771"/>
    <lineage>
        <taxon>Archaea</taxon>
        <taxon>Thermoproteota</taxon>
        <taxon>Thermoprotei</taxon>
        <taxon>Desulfurococcales</taxon>
        <taxon>Desulfurococcaceae</taxon>
        <taxon>Ignisphaera</taxon>
    </lineage>
</organism>
<protein>
    <submittedName>
        <fullName evidence="8">Cation transporter</fullName>
    </submittedName>
</protein>
<comment type="subcellular location">
    <subcellularLocation>
        <location evidence="1">Membrane</location>
        <topology evidence="1">Multi-pass membrane protein</topology>
    </subcellularLocation>
</comment>
<dbReference type="InterPro" id="IPR027469">
    <property type="entry name" value="Cation_efflux_TMD_sf"/>
</dbReference>
<evidence type="ECO:0000256" key="6">
    <source>
        <dbReference type="SAM" id="Phobius"/>
    </source>
</evidence>
<evidence type="ECO:0000256" key="5">
    <source>
        <dbReference type="ARBA" id="ARBA00023136"/>
    </source>
</evidence>
<dbReference type="PANTHER" id="PTHR43840">
    <property type="entry name" value="MITOCHONDRIAL METAL TRANSPORTER 1-RELATED"/>
    <property type="match status" value="1"/>
</dbReference>
<evidence type="ECO:0000256" key="1">
    <source>
        <dbReference type="ARBA" id="ARBA00004141"/>
    </source>
</evidence>
<dbReference type="EMBL" id="DTFF01000047">
    <property type="protein sequence ID" value="HGI87854.1"/>
    <property type="molecule type" value="Genomic_DNA"/>
</dbReference>
<keyword evidence="2" id="KW-0813">Transport</keyword>
<evidence type="ECO:0000256" key="2">
    <source>
        <dbReference type="ARBA" id="ARBA00022448"/>
    </source>
</evidence>